<dbReference type="Pfam" id="PF00526">
    <property type="entry name" value="Dicty_CTDC"/>
    <property type="match status" value="4"/>
</dbReference>
<name>A0A0F6SEK4_9BACT</name>
<evidence type="ECO:0000313" key="4">
    <source>
        <dbReference type="Proteomes" id="UP000034883"/>
    </source>
</evidence>
<dbReference type="InterPro" id="IPR001673">
    <property type="entry name" value="S_mold_repeat"/>
</dbReference>
<dbReference type="PANTHER" id="PTHR31797">
    <property type="entry name" value="EXTRACELLULAR MATRIX PROTEIN A-RELATED"/>
    <property type="match status" value="1"/>
</dbReference>
<evidence type="ECO:0000313" key="3">
    <source>
        <dbReference type="EMBL" id="AKF05349.1"/>
    </source>
</evidence>
<dbReference type="Proteomes" id="UP000034883">
    <property type="component" value="Chromosome"/>
</dbReference>
<keyword evidence="2" id="KW-0472">Membrane</keyword>
<dbReference type="STRING" id="927083.DB32_002498"/>
<dbReference type="InterPro" id="IPR052846">
    <property type="entry name" value="ECM-enzyme_regulator"/>
</dbReference>
<protein>
    <submittedName>
        <fullName evidence="3">Uncharacterized protein</fullName>
    </submittedName>
</protein>
<sequence>MAAIPAAARAHDVMVDGSPAEWSSRTVPTNVALVVRTIDPTGELVWSDAAGDTRTDLSAPGPELAADLQRFAVTSSASGLHFLVVLGPRPIGGDPAQVQIAIDLDRTSGSGEANLGGFADTTVPADAEWEFLVQTQHTGGAPSVRVLSTAFAQVGTGTIAQAATGAMEISIPWAALSRTGPPAVMRLTVATFREDASNGNTRAVGDPSISNALDALTNYGGPGRAGNTWDDVMDGDVDHHVDVFFDTTSGEVIAPLLVARIAPNTAGSAEPDEWFAIHNQTASGLSLEGVKVGDEETIRPGAGAEGMLAFPAGAMIAAGDTIVIARRAMVFAMSFGASPDYELEASDPAVPELTPYLAWFTGTPGQAGLGNGGDEILIVDARDTIVDVVTWGTSSALGVTALDPAPAEGQVAIRGPATRDTDNADADFSALVGACDRAEPASCGGCYECAALFTCEVRAAGTACPDEDLCDGEETCDATGNCLAAAMPLDCDDANPCTADSCDAATGCANDPVAAGTACADDDLCDGAETCDAAGACATGTPVDCSDDDPCTEDVCTAATGACTNPPAAAGTSCADEDVCDGAETCDASGACADATPLDCEDANPCTTNACDAATGCTSEPVAAGVACDDGNGCTTGDACDAEGMCVGTPDDTCDAGPLDAATDEDAAVTDDAAVGTDAGRRDGGAADGGGPADGDDDGCDCRAAGARGRRDGTAAIALLAAIGLVVAMRRRRG</sequence>
<keyword evidence="4" id="KW-1185">Reference proteome</keyword>
<feature type="region of interest" description="Disordered" evidence="1">
    <location>
        <begin position="673"/>
        <end position="694"/>
    </location>
</feature>
<keyword evidence="2" id="KW-0812">Transmembrane</keyword>
<gene>
    <name evidence="3" type="ORF">DB32_002498</name>
</gene>
<organism evidence="3 4">
    <name type="scientific">Sandaracinus amylolyticus</name>
    <dbReference type="NCBI Taxonomy" id="927083"/>
    <lineage>
        <taxon>Bacteria</taxon>
        <taxon>Pseudomonadati</taxon>
        <taxon>Myxococcota</taxon>
        <taxon>Polyangia</taxon>
        <taxon>Polyangiales</taxon>
        <taxon>Sandaracinaceae</taxon>
        <taxon>Sandaracinus</taxon>
    </lineage>
</organism>
<proteinExistence type="predicted"/>
<keyword evidence="2" id="KW-1133">Transmembrane helix</keyword>
<evidence type="ECO:0000256" key="2">
    <source>
        <dbReference type="SAM" id="Phobius"/>
    </source>
</evidence>
<dbReference type="AlphaFoldDB" id="A0A0F6SEK4"/>
<accession>A0A0F6SEK4</accession>
<feature type="transmembrane region" description="Helical" evidence="2">
    <location>
        <begin position="713"/>
        <end position="729"/>
    </location>
</feature>
<dbReference type="KEGG" id="samy:DB32_002498"/>
<dbReference type="EMBL" id="CP011125">
    <property type="protein sequence ID" value="AKF05349.1"/>
    <property type="molecule type" value="Genomic_DNA"/>
</dbReference>
<reference evidence="3 4" key="1">
    <citation type="submission" date="2015-03" db="EMBL/GenBank/DDBJ databases">
        <title>Genome assembly of Sandaracinus amylolyticus DSM 53668.</title>
        <authorList>
            <person name="Sharma G."/>
            <person name="Subramanian S."/>
        </authorList>
    </citation>
    <scope>NUCLEOTIDE SEQUENCE [LARGE SCALE GENOMIC DNA]</scope>
    <source>
        <strain evidence="3 4">DSM 53668</strain>
    </source>
</reference>
<evidence type="ECO:0000256" key="1">
    <source>
        <dbReference type="SAM" id="MobiDB-lite"/>
    </source>
</evidence>
<dbReference type="PANTHER" id="PTHR31797:SF6">
    <property type="entry name" value="CHITIN-BINDING TYPE-2 DOMAIN-CONTAINING PROTEIN"/>
    <property type="match status" value="1"/>
</dbReference>